<dbReference type="PANTHER" id="PTHR37028">
    <property type="entry name" value="UNNAMED PRODUCT-RELATED"/>
    <property type="match status" value="1"/>
</dbReference>
<dbReference type="EMBL" id="AUPL01003516">
    <property type="protein sequence ID" value="ESL08776.1"/>
    <property type="molecule type" value="Genomic_DNA"/>
</dbReference>
<protein>
    <submittedName>
        <fullName evidence="2">Uncharacterized protein</fullName>
    </submittedName>
</protein>
<comment type="caution">
    <text evidence="2">The sequence shown here is derived from an EMBL/GenBank/DDBJ whole genome shotgun (WGS) entry which is preliminary data.</text>
</comment>
<dbReference type="PANTHER" id="PTHR37028:SF4">
    <property type="entry name" value="ALMS MOTIF DOMAIN-CONTAINING PROTEIN"/>
    <property type="match status" value="1"/>
</dbReference>
<reference evidence="2 3" key="1">
    <citation type="submission" date="2013-07" db="EMBL/GenBank/DDBJ databases">
        <authorList>
            <person name="Stoco P.H."/>
            <person name="Wagner G."/>
            <person name="Gerber A."/>
            <person name="Zaha A."/>
            <person name="Thompson C."/>
            <person name="Bartholomeu D.C."/>
            <person name="Luckemeyer D.D."/>
            <person name="Bahia D."/>
            <person name="Loreto E."/>
            <person name="Prestes E.B."/>
            <person name="Lima F.M."/>
            <person name="Rodrigues-Luiz G."/>
            <person name="Vallejo G.A."/>
            <person name="Filho J.F."/>
            <person name="Monteiro K.M."/>
            <person name="Tyler K.M."/>
            <person name="de Almeida L.G."/>
            <person name="Ortiz M.F."/>
            <person name="Siervo M.A."/>
            <person name="de Moraes M.H."/>
            <person name="Cunha O.L."/>
            <person name="Mendonca-Neto R."/>
            <person name="Silva R."/>
            <person name="Teixeira S.M."/>
            <person name="Murta S.M."/>
            <person name="Sincero T.C."/>
            <person name="Mendes T.A."/>
            <person name="Urmenyi T.P."/>
            <person name="Silva V.G."/>
            <person name="da Rocha W.D."/>
            <person name="Andersson B."/>
            <person name="Romanha A.J."/>
            <person name="Steindel M."/>
            <person name="de Vasconcelos A.T."/>
            <person name="Grisard E.C."/>
        </authorList>
    </citation>
    <scope>NUCLEOTIDE SEQUENCE [LARGE SCALE GENOMIC DNA]</scope>
    <source>
        <strain evidence="2 3">SC58</strain>
    </source>
</reference>
<dbReference type="OrthoDB" id="250413at2759"/>
<name>A0A061J3S1_TRYRA</name>
<accession>A0A061J3S1</accession>
<feature type="region of interest" description="Disordered" evidence="1">
    <location>
        <begin position="244"/>
        <end position="275"/>
    </location>
</feature>
<organism evidence="2 3">
    <name type="scientific">Trypanosoma rangeli SC58</name>
    <dbReference type="NCBI Taxonomy" id="429131"/>
    <lineage>
        <taxon>Eukaryota</taxon>
        <taxon>Discoba</taxon>
        <taxon>Euglenozoa</taxon>
        <taxon>Kinetoplastea</taxon>
        <taxon>Metakinetoplastina</taxon>
        <taxon>Trypanosomatida</taxon>
        <taxon>Trypanosomatidae</taxon>
        <taxon>Trypanosoma</taxon>
        <taxon>Herpetosoma</taxon>
    </lineage>
</organism>
<feature type="compositionally biased region" description="Basic and acidic residues" evidence="1">
    <location>
        <begin position="257"/>
        <end position="275"/>
    </location>
</feature>
<feature type="region of interest" description="Disordered" evidence="1">
    <location>
        <begin position="89"/>
        <end position="152"/>
    </location>
</feature>
<proteinExistence type="predicted"/>
<evidence type="ECO:0000313" key="2">
    <source>
        <dbReference type="EMBL" id="ESL08776.1"/>
    </source>
</evidence>
<evidence type="ECO:0000313" key="3">
    <source>
        <dbReference type="Proteomes" id="UP000031737"/>
    </source>
</evidence>
<evidence type="ECO:0000256" key="1">
    <source>
        <dbReference type="SAM" id="MobiDB-lite"/>
    </source>
</evidence>
<sequence length="505" mass="56824">MPCREWVSSPLFTRGFVAASRGGDSGGGGPVLGDYYRALELGEDESSILDDEVLMMTDAEKEAFAEMQSRLEEACLSQFYHHRCPSPCGGGAATESVRDGDVGSPTDADGPHRGAGSARNRIDGPQTVPSVPRTPRGSRSTPTGNRSLLVYPSARRSRERESWYKAEQEEELTFHPQINATDVAPRYMQAATRRSREFNVENGTAEAFNFRPVTSRLRSSSMSDHLSRYLYTPVHVRLGRVASASSRRKEQQRHHHQIAEKPRTCGREQKGGKERHVPDAFLQRLEETSRRREKNLQRIALMHNTELTFRPKLAPGTLRRSISSAVAPQIRGEVTRSETLARQAIDGSGDDTTGGRAQTASLHLSPHINSRSRNMKRSLKDLYLFELRRQLRLEQLRAEREATEGDAVSNRPAVSVGSRRLTDTLFGEDVTHETIQRYLHRHACKRAAALQMEYEARRREEEKQLTFHPEVHPAPSYVHDIAQELALNKTFAVKPSPPKPVFRFS</sequence>
<dbReference type="Proteomes" id="UP000031737">
    <property type="component" value="Unassembled WGS sequence"/>
</dbReference>
<dbReference type="VEuPathDB" id="TriTrypDB:TRSC58_03516"/>
<gene>
    <name evidence="2" type="ORF">TRSC58_03516</name>
</gene>
<feature type="compositionally biased region" description="Polar residues" evidence="1">
    <location>
        <begin position="137"/>
        <end position="146"/>
    </location>
</feature>
<keyword evidence="3" id="KW-1185">Reference proteome</keyword>
<dbReference type="AlphaFoldDB" id="A0A061J3S1"/>